<evidence type="ECO:0000313" key="2">
    <source>
        <dbReference type="Proteomes" id="UP000075455"/>
    </source>
</evidence>
<comment type="caution">
    <text evidence="1">The sequence shown here is derived from an EMBL/GenBank/DDBJ whole genome shotgun (WGS) entry which is preliminary data.</text>
</comment>
<reference evidence="1 2" key="1">
    <citation type="submission" date="2016-01" db="EMBL/GenBank/DDBJ databases">
        <title>Draft Genome Sequences of Seven Thermophilic Sporeformers Isolated from Foods.</title>
        <authorList>
            <person name="Berendsen E.M."/>
            <person name="Wells-Bennik M.H."/>
            <person name="Krawcyk A.O."/>
            <person name="De Jong A."/>
            <person name="Holsappel S."/>
            <person name="Eijlander R.T."/>
            <person name="Kuipers O.P."/>
        </authorList>
    </citation>
    <scope>NUCLEOTIDE SEQUENCE [LARGE SCALE GENOMIC DNA]</scope>
    <source>
        <strain evidence="1 2">B4119</strain>
    </source>
</reference>
<dbReference type="Proteomes" id="UP000075455">
    <property type="component" value="Unassembled WGS sequence"/>
</dbReference>
<dbReference type="PATRIC" id="fig|81408.3.peg.2804"/>
<sequence length="55" mass="6114">MQLSFFEDRTKERALAQAMDAIRNRFGSNALLRAVSYTPGSVARIRNGYIGGHQA</sequence>
<dbReference type="EMBL" id="LQYS01000028">
    <property type="protein sequence ID" value="KYD16829.1"/>
    <property type="molecule type" value="Genomic_DNA"/>
</dbReference>
<protein>
    <recommendedName>
        <fullName evidence="3">DNA polymerase IV</fullName>
    </recommendedName>
</protein>
<dbReference type="STRING" id="81408.B4119_0535"/>
<organism evidence="1 2">
    <name type="scientific">Saccharococcus caldoxylosilyticus</name>
    <dbReference type="NCBI Taxonomy" id="81408"/>
    <lineage>
        <taxon>Bacteria</taxon>
        <taxon>Bacillati</taxon>
        <taxon>Bacillota</taxon>
        <taxon>Bacilli</taxon>
        <taxon>Bacillales</taxon>
        <taxon>Anoxybacillaceae</taxon>
        <taxon>Saccharococcus</taxon>
    </lineage>
</organism>
<dbReference type="RefSeq" id="WP_235605539.1">
    <property type="nucleotide sequence ID" value="NZ_LQYS01000028.1"/>
</dbReference>
<proteinExistence type="predicted"/>
<name>A0A150LY05_9BACL</name>
<evidence type="ECO:0000313" key="1">
    <source>
        <dbReference type="EMBL" id="KYD16829.1"/>
    </source>
</evidence>
<dbReference type="AlphaFoldDB" id="A0A150LY05"/>
<accession>A0A150LY05</accession>
<gene>
    <name evidence="1" type="ORF">B4119_0535</name>
</gene>
<evidence type="ECO:0008006" key="3">
    <source>
        <dbReference type="Google" id="ProtNLM"/>
    </source>
</evidence>